<dbReference type="EMBL" id="MHJU01000028">
    <property type="protein sequence ID" value="OGY72591.1"/>
    <property type="molecule type" value="Genomic_DNA"/>
</dbReference>
<keyword evidence="1" id="KW-0067">ATP-binding</keyword>
<dbReference type="GO" id="GO:0005737">
    <property type="term" value="C:cytoplasm"/>
    <property type="evidence" value="ECO:0007669"/>
    <property type="project" value="TreeGrafter"/>
</dbReference>
<sequence>MPKFCPHCSSGGRRVTHSASHAHYYLEIITRPFSLLFRAVMGEKRDALYKLVWDFALDALLLFRIARLRQDFDAVSFFNRSRIFLDEAHRRGIEIAAIEVCGRVTDEFRFVFHGKRYYYESIPLLARSLDPEIDDKYAVKKILQKHKIPVPEGRRFTSARKIFRYAKNIGYPLVVKPVRGSLSRHATYPVLSDGELTSAISLAKHYAPDILVERYVHGEFYRATVIGGKDVFVCNKKPAHVIGDGASTIRTLIESKNEHPFRGDPGNRSYTLHKIAIDTTVIQRLADQGLTLDSVPEIGTVVHLNKLVTLVSGADVIGCTSVTHPANRLLFTTIARIFGSPLIGIDFICQDITIPYTEQETAVLELNSKPYIDMHAYPSEGEADPAALRVWDMVEEMTSRS</sequence>
<dbReference type="Proteomes" id="UP000178315">
    <property type="component" value="Unassembled WGS sequence"/>
</dbReference>
<dbReference type="PANTHER" id="PTHR21621:SF0">
    <property type="entry name" value="BETA-CITRYLGLUTAMATE SYNTHASE B-RELATED"/>
    <property type="match status" value="1"/>
</dbReference>
<feature type="domain" description="ATP-grasp" evidence="2">
    <location>
        <begin position="140"/>
        <end position="399"/>
    </location>
</feature>
<dbReference type="AlphaFoldDB" id="A0A1G2A749"/>
<protein>
    <recommendedName>
        <fullName evidence="2">ATP-grasp domain-containing protein</fullName>
    </recommendedName>
</protein>
<evidence type="ECO:0000256" key="1">
    <source>
        <dbReference type="PROSITE-ProRule" id="PRU00409"/>
    </source>
</evidence>
<proteinExistence type="predicted"/>
<reference evidence="3 4" key="1">
    <citation type="journal article" date="2016" name="Nat. Commun.">
        <title>Thousands of microbial genomes shed light on interconnected biogeochemical processes in an aquifer system.</title>
        <authorList>
            <person name="Anantharaman K."/>
            <person name="Brown C.T."/>
            <person name="Hug L.A."/>
            <person name="Sharon I."/>
            <person name="Castelle C.J."/>
            <person name="Probst A.J."/>
            <person name="Thomas B.C."/>
            <person name="Singh A."/>
            <person name="Wilkins M.J."/>
            <person name="Karaoz U."/>
            <person name="Brodie E.L."/>
            <person name="Williams K.H."/>
            <person name="Hubbard S.S."/>
            <person name="Banfield J.F."/>
        </authorList>
    </citation>
    <scope>NUCLEOTIDE SEQUENCE [LARGE SCALE GENOMIC DNA]</scope>
</reference>
<keyword evidence="1" id="KW-0547">Nucleotide-binding</keyword>
<name>A0A1G2A749_9BACT</name>
<dbReference type="GO" id="GO:0018169">
    <property type="term" value="F:ribosomal S6-glutamic acid ligase activity"/>
    <property type="evidence" value="ECO:0007669"/>
    <property type="project" value="TreeGrafter"/>
</dbReference>
<dbReference type="InterPro" id="IPR011761">
    <property type="entry name" value="ATP-grasp"/>
</dbReference>
<accession>A0A1G2A749</accession>
<dbReference type="GO" id="GO:0005524">
    <property type="term" value="F:ATP binding"/>
    <property type="evidence" value="ECO:0007669"/>
    <property type="project" value="UniProtKB-UniRule"/>
</dbReference>
<evidence type="ECO:0000313" key="3">
    <source>
        <dbReference type="EMBL" id="OGY72591.1"/>
    </source>
</evidence>
<dbReference type="PROSITE" id="PS50975">
    <property type="entry name" value="ATP_GRASP"/>
    <property type="match status" value="1"/>
</dbReference>
<dbReference type="Gene3D" id="3.30.470.20">
    <property type="entry name" value="ATP-grasp fold, B domain"/>
    <property type="match status" value="1"/>
</dbReference>
<evidence type="ECO:0000259" key="2">
    <source>
        <dbReference type="PROSITE" id="PS50975"/>
    </source>
</evidence>
<dbReference type="SUPFAM" id="SSF56059">
    <property type="entry name" value="Glutathione synthetase ATP-binding domain-like"/>
    <property type="match status" value="1"/>
</dbReference>
<comment type="caution">
    <text evidence="3">The sequence shown here is derived from an EMBL/GenBank/DDBJ whole genome shotgun (WGS) entry which is preliminary data.</text>
</comment>
<dbReference type="GO" id="GO:0046872">
    <property type="term" value="F:metal ion binding"/>
    <property type="evidence" value="ECO:0007669"/>
    <property type="project" value="InterPro"/>
</dbReference>
<dbReference type="GO" id="GO:0009432">
    <property type="term" value="P:SOS response"/>
    <property type="evidence" value="ECO:0007669"/>
    <property type="project" value="TreeGrafter"/>
</dbReference>
<evidence type="ECO:0000313" key="4">
    <source>
        <dbReference type="Proteomes" id="UP000178315"/>
    </source>
</evidence>
<gene>
    <name evidence="3" type="ORF">A3H61_01110</name>
</gene>
<organism evidence="3 4">
    <name type="scientific">Candidatus Jacksonbacteria bacterium RIFCSPLOWO2_02_FULL_44_20</name>
    <dbReference type="NCBI Taxonomy" id="1798460"/>
    <lineage>
        <taxon>Bacteria</taxon>
        <taxon>Candidatus Jacksoniibacteriota</taxon>
    </lineage>
</organism>
<dbReference type="PANTHER" id="PTHR21621">
    <property type="entry name" value="RIBOSOMAL PROTEIN S6 MODIFICATION PROTEIN"/>
    <property type="match status" value="1"/>
</dbReference>